<keyword evidence="3" id="KW-1185">Reference proteome</keyword>
<dbReference type="CDD" id="cd05907">
    <property type="entry name" value="VL_LC_FACS_like"/>
    <property type="match status" value="1"/>
</dbReference>
<dbReference type="Pfam" id="PF00501">
    <property type="entry name" value="AMP-binding"/>
    <property type="match status" value="2"/>
</dbReference>
<dbReference type="EC" id="6.2.1.3" evidence="2"/>
<evidence type="ECO:0000313" key="3">
    <source>
        <dbReference type="Proteomes" id="UP000317429"/>
    </source>
</evidence>
<keyword evidence="2" id="KW-0436">Ligase</keyword>
<protein>
    <submittedName>
        <fullName evidence="2">Long-chain-fatty-acid--CoA ligase FadD15</fullName>
        <ecNumber evidence="2">6.2.1.3</ecNumber>
    </submittedName>
</protein>
<dbReference type="KEGG" id="pnd:Pla175_40300"/>
<dbReference type="OrthoDB" id="9778383at2"/>
<dbReference type="GO" id="GO:0016020">
    <property type="term" value="C:membrane"/>
    <property type="evidence" value="ECO:0007669"/>
    <property type="project" value="TreeGrafter"/>
</dbReference>
<dbReference type="Pfam" id="PF23562">
    <property type="entry name" value="AMP-binding_C_3"/>
    <property type="match status" value="1"/>
</dbReference>
<gene>
    <name evidence="2" type="ORF">Pla175_40300</name>
</gene>
<proteinExistence type="predicted"/>
<dbReference type="Gene3D" id="3.40.50.12780">
    <property type="entry name" value="N-terminal domain of ligase-like"/>
    <property type="match status" value="1"/>
</dbReference>
<feature type="domain" description="AMP-dependent synthetase/ligase" evidence="1">
    <location>
        <begin position="126"/>
        <end position="345"/>
    </location>
</feature>
<dbReference type="PANTHER" id="PTHR43272">
    <property type="entry name" value="LONG-CHAIN-FATTY-ACID--COA LIGASE"/>
    <property type="match status" value="1"/>
</dbReference>
<name>A0A518DGL6_9BACT</name>
<dbReference type="SUPFAM" id="SSF56801">
    <property type="entry name" value="Acetyl-CoA synthetase-like"/>
    <property type="match status" value="1"/>
</dbReference>
<organism evidence="2 3">
    <name type="scientific">Pirellulimonas nuda</name>
    <dbReference type="NCBI Taxonomy" id="2528009"/>
    <lineage>
        <taxon>Bacteria</taxon>
        <taxon>Pseudomonadati</taxon>
        <taxon>Planctomycetota</taxon>
        <taxon>Planctomycetia</taxon>
        <taxon>Pirellulales</taxon>
        <taxon>Lacipirellulaceae</taxon>
        <taxon>Pirellulimonas</taxon>
    </lineage>
</organism>
<dbReference type="Proteomes" id="UP000317429">
    <property type="component" value="Chromosome"/>
</dbReference>
<sequence length="521" mass="54286">MPAPTTMADLLAANAAADPHGEALGAIVGGELGWLTWGKINSEVDRVASSLATAGLAPGDRVLLRGANSTAWCIADLAIARAGGVSVPVHASAPAPQVEAILLCVGARMQVEGGELRSMAPSDGGPASPPGLATIVFTSGTSGEPLGVMLSHANLLANAAALSEAVSSHAAAPPGGPEASQELRLCMLPLSHLYARTCDLYTWLVRRSRLVLAESRETILRDCALARPTAINSVPYFCQKLFAEASAGGEASVGASLKRLLGGAITHCYSGGAAMAGEIESAFESAGLPLMSGYGLTEAAPVVTASTLAAHRAGAVGRPLPGVEVRLDEGEEVLVRGPGVMMGYWRNDAATRAAFSDGWLCTGDLGAWTDDGFLIITGRKKELIVLSTGKKASPAALEAKLAASPWIEQAIVVGEGQPCLGALIVPNPDRLRAEVRRRRLWVWSKRGALNHPHVRALYAREIASRVGTEGVGVFTLIGRGFSIERGEMTPKLSLRRGAVALHFAPEIARMYAQRRTDAANR</sequence>
<dbReference type="InterPro" id="IPR000873">
    <property type="entry name" value="AMP-dep_synth/lig_dom"/>
</dbReference>
<feature type="domain" description="AMP-dependent synthetase/ligase" evidence="1">
    <location>
        <begin position="14"/>
        <end position="111"/>
    </location>
</feature>
<dbReference type="GO" id="GO:0005524">
    <property type="term" value="F:ATP binding"/>
    <property type="evidence" value="ECO:0007669"/>
    <property type="project" value="UniProtKB-KW"/>
</dbReference>
<dbReference type="InterPro" id="IPR042099">
    <property type="entry name" value="ANL_N_sf"/>
</dbReference>
<reference evidence="2 3" key="1">
    <citation type="submission" date="2019-02" db="EMBL/GenBank/DDBJ databases">
        <title>Deep-cultivation of Planctomycetes and their phenomic and genomic characterization uncovers novel biology.</title>
        <authorList>
            <person name="Wiegand S."/>
            <person name="Jogler M."/>
            <person name="Boedeker C."/>
            <person name="Pinto D."/>
            <person name="Vollmers J."/>
            <person name="Rivas-Marin E."/>
            <person name="Kohn T."/>
            <person name="Peeters S.H."/>
            <person name="Heuer A."/>
            <person name="Rast P."/>
            <person name="Oberbeckmann S."/>
            <person name="Bunk B."/>
            <person name="Jeske O."/>
            <person name="Meyerdierks A."/>
            <person name="Storesund J.E."/>
            <person name="Kallscheuer N."/>
            <person name="Luecker S."/>
            <person name="Lage O.M."/>
            <person name="Pohl T."/>
            <person name="Merkel B.J."/>
            <person name="Hornburger P."/>
            <person name="Mueller R.-W."/>
            <person name="Bruemmer F."/>
            <person name="Labrenz M."/>
            <person name="Spormann A.M."/>
            <person name="Op den Camp H."/>
            <person name="Overmann J."/>
            <person name="Amann R."/>
            <person name="Jetten M.S.M."/>
            <person name="Mascher T."/>
            <person name="Medema M.H."/>
            <person name="Devos D.P."/>
            <person name="Kaster A.-K."/>
            <person name="Ovreas L."/>
            <person name="Rohde M."/>
            <person name="Galperin M.Y."/>
            <person name="Jogler C."/>
        </authorList>
    </citation>
    <scope>NUCLEOTIDE SEQUENCE [LARGE SCALE GENOMIC DNA]</scope>
    <source>
        <strain evidence="2 3">Pla175</strain>
    </source>
</reference>
<evidence type="ECO:0000259" key="1">
    <source>
        <dbReference type="Pfam" id="PF00501"/>
    </source>
</evidence>
<dbReference type="EMBL" id="CP036291">
    <property type="protein sequence ID" value="QDU90621.1"/>
    <property type="molecule type" value="Genomic_DNA"/>
</dbReference>
<dbReference type="GO" id="GO:0004467">
    <property type="term" value="F:long-chain fatty acid-CoA ligase activity"/>
    <property type="evidence" value="ECO:0007669"/>
    <property type="project" value="UniProtKB-EC"/>
</dbReference>
<evidence type="ECO:0000313" key="2">
    <source>
        <dbReference type="EMBL" id="QDU90621.1"/>
    </source>
</evidence>
<dbReference type="AlphaFoldDB" id="A0A518DGL6"/>
<accession>A0A518DGL6</accession>
<dbReference type="PANTHER" id="PTHR43272:SF52">
    <property type="entry name" value="AMP-DEPENDENT SYNTHETASE_LIGASE DOMAIN-CONTAINING PROTEIN"/>
    <property type="match status" value="1"/>
</dbReference>